<dbReference type="KEGG" id="dho:Dia5BBH33_14490"/>
<sequence length="90" mass="9870">MANKKPPLLRETVLSRVTTLFLPAVTGKDSAGTPDNAINTLLLYRAVPAGFMIQPSRLKVHLQKSFPVCFSHSAALFAIPDFLLFFSLPI</sequence>
<reference evidence="2" key="1">
    <citation type="submission" date="2019-05" db="EMBL/GenBank/DDBJ databases">
        <title>Complete genome sequencing of Dialister sp. strain 5BBH33.</title>
        <authorList>
            <person name="Sakamoto M."/>
            <person name="Murakami T."/>
            <person name="Mori H."/>
        </authorList>
    </citation>
    <scope>NUCLEOTIDE SEQUENCE [LARGE SCALE GENOMIC DNA]</scope>
    <source>
        <strain evidence="2">5BBH33</strain>
    </source>
</reference>
<dbReference type="EMBL" id="AP019697">
    <property type="protein sequence ID" value="BBK25514.1"/>
    <property type="molecule type" value="Genomic_DNA"/>
</dbReference>
<dbReference type="Proteomes" id="UP000320585">
    <property type="component" value="Chromosome"/>
</dbReference>
<proteinExistence type="predicted"/>
<evidence type="ECO:0000313" key="2">
    <source>
        <dbReference type="Proteomes" id="UP000320585"/>
    </source>
</evidence>
<accession>A0A8D4UV77</accession>
<keyword evidence="2" id="KW-1185">Reference proteome</keyword>
<gene>
    <name evidence="1" type="ORF">Dia5BBH33_14490</name>
</gene>
<name>A0A8D4UV77_9FIRM</name>
<evidence type="ECO:0000313" key="1">
    <source>
        <dbReference type="EMBL" id="BBK25514.1"/>
    </source>
</evidence>
<protein>
    <submittedName>
        <fullName evidence="1">Uncharacterized protein</fullName>
    </submittedName>
</protein>
<organism evidence="1 2">
    <name type="scientific">Dialister hominis</name>
    <dbReference type="NCBI Taxonomy" id="2582419"/>
    <lineage>
        <taxon>Bacteria</taxon>
        <taxon>Bacillati</taxon>
        <taxon>Bacillota</taxon>
        <taxon>Negativicutes</taxon>
        <taxon>Veillonellales</taxon>
        <taxon>Veillonellaceae</taxon>
        <taxon>Dialister</taxon>
    </lineage>
</organism>
<dbReference type="AlphaFoldDB" id="A0A8D4UV77"/>